<evidence type="ECO:0000256" key="2">
    <source>
        <dbReference type="SAM" id="SignalP"/>
    </source>
</evidence>
<gene>
    <name evidence="3" type="ORF">DI565_09750</name>
</gene>
<dbReference type="Proteomes" id="UP000249577">
    <property type="component" value="Unassembled WGS sequence"/>
</dbReference>
<dbReference type="EMBL" id="QFPN01000004">
    <property type="protein sequence ID" value="PZQ16068.1"/>
    <property type="molecule type" value="Genomic_DNA"/>
</dbReference>
<protein>
    <submittedName>
        <fullName evidence="3">Urease accessory protein</fullName>
    </submittedName>
</protein>
<evidence type="ECO:0000256" key="1">
    <source>
        <dbReference type="SAM" id="Phobius"/>
    </source>
</evidence>
<keyword evidence="1" id="KW-0812">Transmembrane</keyword>
<proteinExistence type="predicted"/>
<dbReference type="PIRSF" id="PIRSF016919">
    <property type="entry name" value="HupE_UreJ"/>
    <property type="match status" value="1"/>
</dbReference>
<feature type="transmembrane region" description="Helical" evidence="1">
    <location>
        <begin position="62"/>
        <end position="82"/>
    </location>
</feature>
<feature type="chain" id="PRO_5015989820" evidence="2">
    <location>
        <begin position="20"/>
        <end position="196"/>
    </location>
</feature>
<evidence type="ECO:0000313" key="3">
    <source>
        <dbReference type="EMBL" id="PZQ16068.1"/>
    </source>
</evidence>
<reference evidence="3 4" key="1">
    <citation type="submission" date="2017-08" db="EMBL/GenBank/DDBJ databases">
        <title>Infants hospitalized years apart are colonized by the same room-sourced microbial strains.</title>
        <authorList>
            <person name="Brooks B."/>
            <person name="Olm M.R."/>
            <person name="Firek B.A."/>
            <person name="Baker R."/>
            <person name="Thomas B.C."/>
            <person name="Morowitz M.J."/>
            <person name="Banfield J.F."/>
        </authorList>
    </citation>
    <scope>NUCLEOTIDE SEQUENCE [LARGE SCALE GENOMIC DNA]</scope>
    <source>
        <strain evidence="3">S2_005_003_R2_43</strain>
    </source>
</reference>
<comment type="caution">
    <text evidence="3">The sequence shown here is derived from an EMBL/GenBank/DDBJ whole genome shotgun (WGS) entry which is preliminary data.</text>
</comment>
<dbReference type="InterPro" id="IPR007038">
    <property type="entry name" value="HupE_UreJ"/>
</dbReference>
<feature type="transmembrane region" description="Helical" evidence="1">
    <location>
        <begin position="88"/>
        <end position="106"/>
    </location>
</feature>
<organism evidence="3 4">
    <name type="scientific">Ancylobacter novellus</name>
    <name type="common">Thiobacillus novellus</name>
    <dbReference type="NCBI Taxonomy" id="921"/>
    <lineage>
        <taxon>Bacteria</taxon>
        <taxon>Pseudomonadati</taxon>
        <taxon>Pseudomonadota</taxon>
        <taxon>Alphaproteobacteria</taxon>
        <taxon>Hyphomicrobiales</taxon>
        <taxon>Xanthobacteraceae</taxon>
        <taxon>Ancylobacter</taxon>
    </lineage>
</organism>
<keyword evidence="1" id="KW-0472">Membrane</keyword>
<feature type="signal peptide" evidence="2">
    <location>
        <begin position="1"/>
        <end position="19"/>
    </location>
</feature>
<evidence type="ECO:0000313" key="4">
    <source>
        <dbReference type="Proteomes" id="UP000249577"/>
    </source>
</evidence>
<sequence length="196" mass="19188">MKRAFLGAVFAAAPTAAFAHPAAFDHVHGFVEGAAHPFLGADHVLAMVAVGLLAARYQGRAAWAVPLAFMGMMAAGGAAGVAGVSVPFVEPAIALSVLVLGLGLVFSERLTTWAAAAAAGFFAVFHGLAHGAEIPETASGLLYAAGFLGATGLLHLAGFGLGRIAGNAAAGRSGALFRIAGGLFAAAGVVLIAAAG</sequence>
<accession>A0A2W5KKS3</accession>
<feature type="transmembrane region" description="Helical" evidence="1">
    <location>
        <begin position="35"/>
        <end position="55"/>
    </location>
</feature>
<keyword evidence="1" id="KW-1133">Transmembrane helix</keyword>
<dbReference type="AlphaFoldDB" id="A0A2W5KKS3"/>
<feature type="transmembrane region" description="Helical" evidence="1">
    <location>
        <begin position="113"/>
        <end position="129"/>
    </location>
</feature>
<feature type="transmembrane region" description="Helical" evidence="1">
    <location>
        <begin position="141"/>
        <end position="164"/>
    </location>
</feature>
<feature type="transmembrane region" description="Helical" evidence="1">
    <location>
        <begin position="176"/>
        <end position="195"/>
    </location>
</feature>
<dbReference type="Pfam" id="PF04955">
    <property type="entry name" value="HupE_UreJ"/>
    <property type="match status" value="1"/>
</dbReference>
<keyword evidence="2" id="KW-0732">Signal</keyword>
<name>A0A2W5KKS3_ANCNO</name>